<dbReference type="GO" id="GO:0016757">
    <property type="term" value="F:glycosyltransferase activity"/>
    <property type="evidence" value="ECO:0007669"/>
    <property type="project" value="InterPro"/>
</dbReference>
<dbReference type="Pfam" id="PF00534">
    <property type="entry name" value="Glycos_transf_1"/>
    <property type="match status" value="1"/>
</dbReference>
<dbReference type="Proteomes" id="UP000199679">
    <property type="component" value="Chromosome I"/>
</dbReference>
<protein>
    <submittedName>
        <fullName evidence="2">Glycosyltransferase involved in cell wall bisynthesis</fullName>
    </submittedName>
</protein>
<name>A0A1H2B4P1_MUCMA</name>
<dbReference type="RefSeq" id="WP_091376853.1">
    <property type="nucleotide sequence ID" value="NZ_LT629740.1"/>
</dbReference>
<dbReference type="CDD" id="cd03802">
    <property type="entry name" value="GT4_AviGT4-like"/>
    <property type="match status" value="1"/>
</dbReference>
<dbReference type="OrthoDB" id="9801573at2"/>
<organism evidence="2 3">
    <name type="scientific">Mucilaginibacter mallensis</name>
    <dbReference type="NCBI Taxonomy" id="652787"/>
    <lineage>
        <taxon>Bacteria</taxon>
        <taxon>Pseudomonadati</taxon>
        <taxon>Bacteroidota</taxon>
        <taxon>Sphingobacteriia</taxon>
        <taxon>Sphingobacteriales</taxon>
        <taxon>Sphingobacteriaceae</taxon>
        <taxon>Mucilaginibacter</taxon>
    </lineage>
</organism>
<dbReference type="EMBL" id="LT629740">
    <property type="protein sequence ID" value="SDT53133.1"/>
    <property type="molecule type" value="Genomic_DNA"/>
</dbReference>
<gene>
    <name evidence="2" type="ORF">SAMN05216490_3906</name>
</gene>
<dbReference type="SUPFAM" id="SSF53756">
    <property type="entry name" value="UDP-Glycosyltransferase/glycogen phosphorylase"/>
    <property type="match status" value="1"/>
</dbReference>
<proteinExistence type="predicted"/>
<dbReference type="InterPro" id="IPR050194">
    <property type="entry name" value="Glycosyltransferase_grp1"/>
</dbReference>
<accession>A0A1H2B4P1</accession>
<reference evidence="2 3" key="1">
    <citation type="submission" date="2016-10" db="EMBL/GenBank/DDBJ databases">
        <authorList>
            <person name="de Groot N.N."/>
        </authorList>
    </citation>
    <scope>NUCLEOTIDE SEQUENCE [LARGE SCALE GENOMIC DNA]</scope>
    <source>
        <strain evidence="2 3">MP1X4</strain>
    </source>
</reference>
<evidence type="ECO:0000259" key="1">
    <source>
        <dbReference type="Pfam" id="PF00534"/>
    </source>
</evidence>
<keyword evidence="2" id="KW-0808">Transferase</keyword>
<evidence type="ECO:0000313" key="3">
    <source>
        <dbReference type="Proteomes" id="UP000199679"/>
    </source>
</evidence>
<evidence type="ECO:0000313" key="2">
    <source>
        <dbReference type="EMBL" id="SDT53133.1"/>
    </source>
</evidence>
<dbReference type="AlphaFoldDB" id="A0A1H2B4P1"/>
<dbReference type="Gene3D" id="3.40.50.2000">
    <property type="entry name" value="Glycogen Phosphorylase B"/>
    <property type="match status" value="2"/>
</dbReference>
<dbReference type="STRING" id="652787.SAMN05216490_3906"/>
<feature type="domain" description="Glycosyl transferase family 1" evidence="1">
    <location>
        <begin position="174"/>
        <end position="300"/>
    </location>
</feature>
<dbReference type="InterPro" id="IPR001296">
    <property type="entry name" value="Glyco_trans_1"/>
</dbReference>
<keyword evidence="3" id="KW-1185">Reference proteome</keyword>
<sequence>MRILLIMNPGIPVPPKLYGGIERIVYLLAEEYHRLGHEVTLLAGPESYCSGTTITFGSNKAKQSKWDSIKEIAFAWKFLKTRHKDFDLIHNFGRLIYFLPILNSPANKIMSYQRQISTKGIEFMSARAKHLTFTGCSNYCVSTGNVAGRWATVYNALDFSKYDLKDTVPADAPLMFLGRLDEIKGLHTAMDVAKATGSKLWIGGNIPTTPDNYAYYKREIEPRIDGEQIIYLGELDDEQKNNYLGKARAVLFPIQWDEPFGIVMIEAMACGTPVIAFKRGSVPEVVDEGITGNVVTTADQMISAISGLNNINRSACRLRAYNKFNINKIAKDYLNLYEH</sequence>
<dbReference type="PANTHER" id="PTHR45947:SF3">
    <property type="entry name" value="SULFOQUINOVOSYL TRANSFERASE SQD2"/>
    <property type="match status" value="1"/>
</dbReference>
<dbReference type="PANTHER" id="PTHR45947">
    <property type="entry name" value="SULFOQUINOVOSYL TRANSFERASE SQD2"/>
    <property type="match status" value="1"/>
</dbReference>